<dbReference type="PANTHER" id="PTHR31312">
    <property type="entry name" value="TRANSCRIPTION ACTIVATOR GLK1"/>
    <property type="match status" value="1"/>
</dbReference>
<dbReference type="GO" id="GO:0005634">
    <property type="term" value="C:nucleus"/>
    <property type="evidence" value="ECO:0007669"/>
    <property type="project" value="UniProtKB-SubCell"/>
</dbReference>
<dbReference type="SUPFAM" id="SSF46689">
    <property type="entry name" value="Homeodomain-like"/>
    <property type="match status" value="1"/>
</dbReference>
<evidence type="ECO:0000256" key="6">
    <source>
        <dbReference type="SAM" id="MobiDB-lite"/>
    </source>
</evidence>
<evidence type="ECO:0000256" key="4">
    <source>
        <dbReference type="ARBA" id="ARBA00023163"/>
    </source>
</evidence>
<name>A0AAE1UVA2_9SOLA</name>
<comment type="subcellular location">
    <subcellularLocation>
        <location evidence="1">Nucleus</location>
    </subcellularLocation>
</comment>
<keyword evidence="9" id="KW-1185">Reference proteome</keyword>
<keyword evidence="2" id="KW-0805">Transcription regulation</keyword>
<reference evidence="8" key="1">
    <citation type="submission" date="2023-12" db="EMBL/GenBank/DDBJ databases">
        <title>Genome assembly of Anisodus tanguticus.</title>
        <authorList>
            <person name="Wang Y.-J."/>
        </authorList>
    </citation>
    <scope>NUCLEOTIDE SEQUENCE</scope>
    <source>
        <strain evidence="8">KB-2021</strain>
        <tissue evidence="8">Leaf</tissue>
    </source>
</reference>
<dbReference type="InterPro" id="IPR017930">
    <property type="entry name" value="Myb_dom"/>
</dbReference>
<organism evidence="8 9">
    <name type="scientific">Anisodus tanguticus</name>
    <dbReference type="NCBI Taxonomy" id="243964"/>
    <lineage>
        <taxon>Eukaryota</taxon>
        <taxon>Viridiplantae</taxon>
        <taxon>Streptophyta</taxon>
        <taxon>Embryophyta</taxon>
        <taxon>Tracheophyta</taxon>
        <taxon>Spermatophyta</taxon>
        <taxon>Magnoliopsida</taxon>
        <taxon>eudicotyledons</taxon>
        <taxon>Gunneridae</taxon>
        <taxon>Pentapetalae</taxon>
        <taxon>asterids</taxon>
        <taxon>lamiids</taxon>
        <taxon>Solanales</taxon>
        <taxon>Solanaceae</taxon>
        <taxon>Solanoideae</taxon>
        <taxon>Hyoscyameae</taxon>
        <taxon>Anisodus</taxon>
    </lineage>
</organism>
<evidence type="ECO:0000259" key="7">
    <source>
        <dbReference type="PROSITE" id="PS51294"/>
    </source>
</evidence>
<evidence type="ECO:0000313" key="9">
    <source>
        <dbReference type="Proteomes" id="UP001291623"/>
    </source>
</evidence>
<dbReference type="GO" id="GO:0010597">
    <property type="term" value="P:green leaf volatile biosynthetic process"/>
    <property type="evidence" value="ECO:0007669"/>
    <property type="project" value="UniProtKB-ARBA"/>
</dbReference>
<accession>A0AAE1UVA2</accession>
<keyword evidence="5" id="KW-0539">Nucleus</keyword>
<dbReference type="AlphaFoldDB" id="A0AAE1UVA2"/>
<feature type="domain" description="HTH myb-type" evidence="7">
    <location>
        <begin position="139"/>
        <end position="194"/>
    </location>
</feature>
<gene>
    <name evidence="8" type="ORF">RND71_034823</name>
</gene>
<evidence type="ECO:0000256" key="5">
    <source>
        <dbReference type="ARBA" id="ARBA00023242"/>
    </source>
</evidence>
<dbReference type="PROSITE" id="PS51294">
    <property type="entry name" value="HTH_MYB"/>
    <property type="match status" value="1"/>
</dbReference>
<dbReference type="Proteomes" id="UP001291623">
    <property type="component" value="Unassembled WGS sequence"/>
</dbReference>
<dbReference type="PANTHER" id="PTHR31312:SF10">
    <property type="entry name" value="TRANSCRIPTION ACTIVATOR GLK1-LIKE ISOFORM X1"/>
    <property type="match status" value="1"/>
</dbReference>
<dbReference type="NCBIfam" id="TIGR01557">
    <property type="entry name" value="myb_SHAQKYF"/>
    <property type="match status" value="1"/>
</dbReference>
<dbReference type="Gene3D" id="1.10.10.60">
    <property type="entry name" value="Homeodomain-like"/>
    <property type="match status" value="1"/>
</dbReference>
<dbReference type="InterPro" id="IPR006447">
    <property type="entry name" value="Myb_dom_plants"/>
</dbReference>
<keyword evidence="3" id="KW-0238">DNA-binding</keyword>
<dbReference type="InterPro" id="IPR001005">
    <property type="entry name" value="SANT/Myb"/>
</dbReference>
<evidence type="ECO:0000256" key="3">
    <source>
        <dbReference type="ARBA" id="ARBA00023125"/>
    </source>
</evidence>
<evidence type="ECO:0000256" key="1">
    <source>
        <dbReference type="ARBA" id="ARBA00004123"/>
    </source>
</evidence>
<comment type="caution">
    <text evidence="8">The sequence shown here is derived from an EMBL/GenBank/DDBJ whole genome shotgun (WGS) entry which is preliminary data.</text>
</comment>
<dbReference type="GO" id="GO:0045893">
    <property type="term" value="P:positive regulation of DNA-templated transcription"/>
    <property type="evidence" value="ECO:0007669"/>
    <property type="project" value="InterPro"/>
</dbReference>
<dbReference type="EMBL" id="JAVYJV010000019">
    <property type="protein sequence ID" value="KAK4344647.1"/>
    <property type="molecule type" value="Genomic_DNA"/>
</dbReference>
<proteinExistence type="predicted"/>
<dbReference type="Pfam" id="PF00249">
    <property type="entry name" value="Myb_DNA-binding"/>
    <property type="match status" value="1"/>
</dbReference>
<keyword evidence="4" id="KW-0804">Transcription</keyword>
<dbReference type="GO" id="GO:0000976">
    <property type="term" value="F:transcription cis-regulatory region binding"/>
    <property type="evidence" value="ECO:0007669"/>
    <property type="project" value="UniProtKB-ARBA"/>
</dbReference>
<dbReference type="InterPro" id="IPR044825">
    <property type="entry name" value="GLK1/2-like"/>
</dbReference>
<dbReference type="InterPro" id="IPR009057">
    <property type="entry name" value="Homeodomain-like_sf"/>
</dbReference>
<protein>
    <recommendedName>
        <fullName evidence="7">HTH myb-type domain-containing protein</fullName>
    </recommendedName>
</protein>
<sequence>MMLAVSAPLSYKNERENYDLFQDFADGNLIDTIDFDDLFEGIEDGDLLPDLDILAEFSVSSSEESDSNNNNNNNNTRKEEVEKAPSSEHEHKREESATNVKTKESKENDKAKKSSGQIKNPEGKRKVKIKWKFNFLNYVKVDWTPELHRRFVKAVEQLGVDKAVPSRILELMATDGLTRHNIASHLQKYRAHRKHLLAREAEAASWSQRKQMYGGAAVGGGGRRDMMNPWPAPPTMGFPPMPHIRPLHVWGHPPRNNSFWHLHYQGVTNSLTPGTPCFPAPIAPTRFAAPLMVPGIPPPPAIIKVDNGVRHATPKLPSDYHPSKESIDAALEDVLSKPQLPQLPIGLKPPSIDSVLNELQRQGITKIPPT</sequence>
<feature type="compositionally biased region" description="Basic and acidic residues" evidence="6">
    <location>
        <begin position="76"/>
        <end position="112"/>
    </location>
</feature>
<evidence type="ECO:0000256" key="2">
    <source>
        <dbReference type="ARBA" id="ARBA00023015"/>
    </source>
</evidence>
<feature type="region of interest" description="Disordered" evidence="6">
    <location>
        <begin position="59"/>
        <end position="121"/>
    </location>
</feature>
<dbReference type="GO" id="GO:0003700">
    <property type="term" value="F:DNA-binding transcription factor activity"/>
    <property type="evidence" value="ECO:0007669"/>
    <property type="project" value="InterPro"/>
</dbReference>
<dbReference type="FunFam" id="1.10.10.60:FF:000007">
    <property type="entry name" value="Two-component response regulator"/>
    <property type="match status" value="1"/>
</dbReference>
<evidence type="ECO:0000313" key="8">
    <source>
        <dbReference type="EMBL" id="KAK4344647.1"/>
    </source>
</evidence>